<accession>A0A084WB87</accession>
<dbReference type="EnsemblMetazoa" id="ASIC015433-RA">
    <property type="protein sequence ID" value="ASIC015433-PA"/>
    <property type="gene ID" value="ASIC015433"/>
</dbReference>
<evidence type="ECO:0000313" key="2">
    <source>
        <dbReference type="EMBL" id="KFB47481.1"/>
    </source>
</evidence>
<dbReference type="VEuPathDB" id="VectorBase:ASIS018599"/>
<dbReference type="VEuPathDB" id="VectorBase:ASIC015433"/>
<organism evidence="2">
    <name type="scientific">Anopheles sinensis</name>
    <name type="common">Mosquito</name>
    <dbReference type="NCBI Taxonomy" id="74873"/>
    <lineage>
        <taxon>Eukaryota</taxon>
        <taxon>Metazoa</taxon>
        <taxon>Ecdysozoa</taxon>
        <taxon>Arthropoda</taxon>
        <taxon>Hexapoda</taxon>
        <taxon>Insecta</taxon>
        <taxon>Pterygota</taxon>
        <taxon>Neoptera</taxon>
        <taxon>Endopterygota</taxon>
        <taxon>Diptera</taxon>
        <taxon>Nematocera</taxon>
        <taxon>Culicoidea</taxon>
        <taxon>Culicidae</taxon>
        <taxon>Anophelinae</taxon>
        <taxon>Anopheles</taxon>
    </lineage>
</organism>
<reference evidence="3" key="2">
    <citation type="submission" date="2020-05" db="UniProtKB">
        <authorList>
            <consortium name="EnsemblMetazoa"/>
        </authorList>
    </citation>
    <scope>IDENTIFICATION</scope>
</reference>
<dbReference type="OrthoDB" id="10253878at2759"/>
<keyword evidence="4" id="KW-1185">Reference proteome</keyword>
<keyword evidence="1" id="KW-0812">Transmembrane</keyword>
<dbReference type="EMBL" id="KE525331">
    <property type="protein sequence ID" value="KFB47481.1"/>
    <property type="molecule type" value="Genomic_DNA"/>
</dbReference>
<evidence type="ECO:0008006" key="5">
    <source>
        <dbReference type="Google" id="ProtNLM"/>
    </source>
</evidence>
<sequence>MKQRNGTASPTTMFVGALLVAFVIAAADSIAIFPSDKLSIAEGAGFLAFLDTGTAPRAGQWIHCSVKIDNNQYSLDSDQVHRIGEKTTVERYDPVRCGVRVKNLQKALESKWTLYGTDAAAEASTATLEVTVLSPKFIDQLNVTVSGSSTMATINCPDKDSARYCRIVDAQANVYESCTKSIDVTQPYSHFWCHALFWGDMAERVTKINVIVQENDRDITATVEETGDHIVLTCQYRQSVSLCRALSESDNRQLMLLDGHLSGRYSAYDTKISKGTCSLEIKKPLIAGDIGVWRIYQQLNPTDFTGCVFDLMPVVAKAGHIRAKALANRNDRLKLEAQTIEIFHDPRTAVTTKTELSCSVPYALQYCYLSGPTGGDFAPQRFDRLKSLGVCQFEVTNITTGMWACGINDLNGAEDHLTYYNVSVYQQPGRAVIGQLTASAGDREQRLLCKTILELPIDICRFVDPSGEVHGLSDMMKPSAEAHYRYHGAGLREGECGLEIVELEERDFGRWKCLFKVQNREYEIPLDVVEEAMSVGVIIAISISATIVLAIVGFIAYRKLNRRYSGPSYTVSSSMSNMSNGSHQS</sequence>
<proteinExistence type="predicted"/>
<gene>
    <name evidence="2" type="ORF">ZHAS_00015433</name>
</gene>
<dbReference type="Proteomes" id="UP000030765">
    <property type="component" value="Unassembled WGS sequence"/>
</dbReference>
<dbReference type="AlphaFoldDB" id="A0A084WB87"/>
<evidence type="ECO:0000313" key="3">
    <source>
        <dbReference type="EnsemblMetazoa" id="ASIC015433-PA"/>
    </source>
</evidence>
<keyword evidence="1" id="KW-0472">Membrane</keyword>
<dbReference type="EMBL" id="ATLV01022318">
    <property type="status" value="NOT_ANNOTATED_CDS"/>
    <property type="molecule type" value="Genomic_DNA"/>
</dbReference>
<evidence type="ECO:0000256" key="1">
    <source>
        <dbReference type="SAM" id="Phobius"/>
    </source>
</evidence>
<name>A0A084WB87_ANOSI</name>
<evidence type="ECO:0000313" key="4">
    <source>
        <dbReference type="Proteomes" id="UP000030765"/>
    </source>
</evidence>
<protein>
    <recommendedName>
        <fullName evidence="5">Ig-like domain-containing protein</fullName>
    </recommendedName>
</protein>
<dbReference type="OMA" id="WACGIND"/>
<keyword evidence="1" id="KW-1133">Transmembrane helix</keyword>
<feature type="transmembrane region" description="Helical" evidence="1">
    <location>
        <begin position="532"/>
        <end position="557"/>
    </location>
</feature>
<dbReference type="STRING" id="74873.A0A084WB87"/>
<reference evidence="2 4" key="1">
    <citation type="journal article" date="2014" name="BMC Genomics">
        <title>Genome sequence of Anopheles sinensis provides insight into genetics basis of mosquito competence for malaria parasites.</title>
        <authorList>
            <person name="Zhou D."/>
            <person name="Zhang D."/>
            <person name="Ding G."/>
            <person name="Shi L."/>
            <person name="Hou Q."/>
            <person name="Ye Y."/>
            <person name="Xu Y."/>
            <person name="Zhou H."/>
            <person name="Xiong C."/>
            <person name="Li S."/>
            <person name="Yu J."/>
            <person name="Hong S."/>
            <person name="Yu X."/>
            <person name="Zou P."/>
            <person name="Chen C."/>
            <person name="Chang X."/>
            <person name="Wang W."/>
            <person name="Lv Y."/>
            <person name="Sun Y."/>
            <person name="Ma L."/>
            <person name="Shen B."/>
            <person name="Zhu C."/>
        </authorList>
    </citation>
    <scope>NUCLEOTIDE SEQUENCE [LARGE SCALE GENOMIC DNA]</scope>
</reference>